<keyword evidence="6 7" id="KW-0326">Glycosidase</keyword>
<sequence>MKVHVCSYLLWATVTYVLGTSLYICVNDQKCITKHVQTHESNTSTIFYSLTHCRLLCGQYGPLWPKPTGMVILDKKTITVHPSNMRFSINNVNQSSAVIKMFNETVRYFLKNIHRESKHICSSKTSLLVKVNVTTAETVLNWSTNESYKLQISLESSDTTNVTVEATTIYGVRHAVETLLQLMVSVKTDMFNSTCSTLYMLKNAMIHDQPVYPHRGLLIDTARNYIPIKTLRKQIDAMASCKMNVLHWHVSDTQSFPIVVEHVPEFSSYGAYSAEAIFTHKDVQDLVQYAKYRGIRVILEFDAPSHAGNGWQWGPSRGLGNLALCVNQQPWRSFCVEPPCGQLNPVNPNMYNILQQLYRSFAAMNNEEEILHMGGDEVFFGCWNASEEVVNYMRDKGMNRTEHDFLQLWSEFQNTSLRLWENARFETNRMVKKTIDPAPVILWSSQLTHPSVIDRFLNNSRYIIQTWVPAESDIPNALQKKGYKLIVSTKDAWYLDHGFWGQTSYYSWKKVYQNRLPRGIGILGGEVCVWTEFIDDNSLEGRTWPRAAAAAERLWSNPASMEMDAEPRFFRHRNRLISRGIRPEAVAPKWCEQNELECH</sequence>
<feature type="active site" description="Proton donor" evidence="8">
    <location>
        <position position="377"/>
    </location>
</feature>
<dbReference type="InterPro" id="IPR017853">
    <property type="entry name" value="GH"/>
</dbReference>
<keyword evidence="13" id="KW-1185">Reference proteome</keyword>
<dbReference type="InterPro" id="IPR025705">
    <property type="entry name" value="Beta_hexosaminidase_sua/sub"/>
</dbReference>
<evidence type="ECO:0000259" key="10">
    <source>
        <dbReference type="Pfam" id="PF00728"/>
    </source>
</evidence>
<evidence type="ECO:0000259" key="11">
    <source>
        <dbReference type="Pfam" id="PF14845"/>
    </source>
</evidence>
<dbReference type="GO" id="GO:0016231">
    <property type="term" value="F:beta-N-acetylglucosaminidase activity"/>
    <property type="evidence" value="ECO:0007669"/>
    <property type="project" value="TreeGrafter"/>
</dbReference>
<comment type="catalytic activity">
    <reaction evidence="1 7">
        <text>Hydrolysis of terminal non-reducing N-acetyl-D-hexosamine residues in N-acetyl-beta-D-hexosaminides.</text>
        <dbReference type="EC" id="3.2.1.52"/>
    </reaction>
</comment>
<dbReference type="InterPro" id="IPR029019">
    <property type="entry name" value="HEX_eukaryotic_N"/>
</dbReference>
<evidence type="ECO:0000256" key="2">
    <source>
        <dbReference type="ARBA" id="ARBA00006285"/>
    </source>
</evidence>
<comment type="similarity">
    <text evidence="2 7">Belongs to the glycosyl hydrolase 20 family.</text>
</comment>
<keyword evidence="5" id="KW-0325">Glycoprotein</keyword>
<feature type="domain" description="Glycoside hydrolase family 20 catalytic" evidence="10">
    <location>
        <begin position="212"/>
        <end position="557"/>
    </location>
</feature>
<evidence type="ECO:0000256" key="7">
    <source>
        <dbReference type="PIRNR" id="PIRNR001093"/>
    </source>
</evidence>
<evidence type="ECO:0000256" key="9">
    <source>
        <dbReference type="SAM" id="SignalP"/>
    </source>
</evidence>
<evidence type="ECO:0000256" key="8">
    <source>
        <dbReference type="PIRSR" id="PIRSR001093-1"/>
    </source>
</evidence>
<dbReference type="PANTHER" id="PTHR22600:SF42">
    <property type="entry name" value="BETA-N-ACETYLHEXOSAMINIDASE"/>
    <property type="match status" value="1"/>
</dbReference>
<dbReference type="PRINTS" id="PR00738">
    <property type="entry name" value="GLHYDRLASE20"/>
</dbReference>
<proteinExistence type="inferred from homology"/>
<dbReference type="SUPFAM" id="SSF55545">
    <property type="entry name" value="beta-N-acetylhexosaminidase-like domain"/>
    <property type="match status" value="1"/>
</dbReference>
<protein>
    <recommendedName>
        <fullName evidence="7">Beta-hexosaminidase</fullName>
        <ecNumber evidence="7">3.2.1.52</ecNumber>
    </recommendedName>
</protein>
<keyword evidence="3 9" id="KW-0732">Signal</keyword>
<dbReference type="GO" id="GO:0005975">
    <property type="term" value="P:carbohydrate metabolic process"/>
    <property type="evidence" value="ECO:0007669"/>
    <property type="project" value="InterPro"/>
</dbReference>
<feature type="signal peptide" evidence="9">
    <location>
        <begin position="1"/>
        <end position="19"/>
    </location>
</feature>
<reference evidence="12" key="1">
    <citation type="submission" date="2024-04" db="UniProtKB">
        <authorList>
            <consortium name="EnsemblMetazoa"/>
        </authorList>
    </citation>
    <scope>IDENTIFICATION</scope>
    <source>
        <strain evidence="12">EBRO</strain>
    </source>
</reference>
<evidence type="ECO:0000256" key="6">
    <source>
        <dbReference type="ARBA" id="ARBA00023295"/>
    </source>
</evidence>
<dbReference type="InterPro" id="IPR029018">
    <property type="entry name" value="Hex-like_dom2"/>
</dbReference>
<accession>A0AAG5CNU5</accession>
<feature type="chain" id="PRO_5042461478" description="Beta-hexosaminidase" evidence="9">
    <location>
        <begin position="20"/>
        <end position="599"/>
    </location>
</feature>
<dbReference type="Pfam" id="PF14845">
    <property type="entry name" value="Glycohydro_20b2"/>
    <property type="match status" value="1"/>
</dbReference>
<name>A0AAG5CNU5_ANOAO</name>
<evidence type="ECO:0000256" key="4">
    <source>
        <dbReference type="ARBA" id="ARBA00022801"/>
    </source>
</evidence>
<evidence type="ECO:0000256" key="5">
    <source>
        <dbReference type="ARBA" id="ARBA00023180"/>
    </source>
</evidence>
<evidence type="ECO:0000313" key="12">
    <source>
        <dbReference type="EnsemblMetazoa" id="ENSAATROPP000248"/>
    </source>
</evidence>
<dbReference type="EC" id="3.2.1.52" evidence="7"/>
<dbReference type="EnsemblMetazoa" id="ENSAATROPT000262">
    <property type="protein sequence ID" value="ENSAATROPP000248"/>
    <property type="gene ID" value="ENSAATROPG000213"/>
</dbReference>
<dbReference type="CDD" id="cd06562">
    <property type="entry name" value="GH20_HexA_HexB-like"/>
    <property type="match status" value="1"/>
</dbReference>
<evidence type="ECO:0000256" key="1">
    <source>
        <dbReference type="ARBA" id="ARBA00001231"/>
    </source>
</evidence>
<dbReference type="PIRSF" id="PIRSF001093">
    <property type="entry name" value="B-hxosamndse_ab_euk"/>
    <property type="match status" value="1"/>
</dbReference>
<evidence type="ECO:0000256" key="3">
    <source>
        <dbReference type="ARBA" id="ARBA00022729"/>
    </source>
</evidence>
<dbReference type="GO" id="GO:0005886">
    <property type="term" value="C:plasma membrane"/>
    <property type="evidence" value="ECO:0007669"/>
    <property type="project" value="TreeGrafter"/>
</dbReference>
<dbReference type="Gene3D" id="3.30.379.10">
    <property type="entry name" value="Chitobiase/beta-hexosaminidase domain 2-like"/>
    <property type="match status" value="1"/>
</dbReference>
<dbReference type="FunFam" id="3.20.20.80:FF:000063">
    <property type="entry name" value="Beta-hexosaminidase"/>
    <property type="match status" value="1"/>
</dbReference>
<dbReference type="PANTHER" id="PTHR22600">
    <property type="entry name" value="BETA-HEXOSAMINIDASE"/>
    <property type="match status" value="1"/>
</dbReference>
<keyword evidence="4 7" id="KW-0378">Hydrolase</keyword>
<dbReference type="Pfam" id="PF00728">
    <property type="entry name" value="Glyco_hydro_20"/>
    <property type="match status" value="1"/>
</dbReference>
<evidence type="ECO:0000313" key="13">
    <source>
        <dbReference type="Proteomes" id="UP000075880"/>
    </source>
</evidence>
<dbReference type="Gene3D" id="3.20.20.80">
    <property type="entry name" value="Glycosidases"/>
    <property type="match status" value="1"/>
</dbReference>
<dbReference type="GO" id="GO:0030203">
    <property type="term" value="P:glycosaminoglycan metabolic process"/>
    <property type="evidence" value="ECO:0007669"/>
    <property type="project" value="TreeGrafter"/>
</dbReference>
<dbReference type="AlphaFoldDB" id="A0AAG5CNU5"/>
<dbReference type="Proteomes" id="UP000075880">
    <property type="component" value="Unassembled WGS sequence"/>
</dbReference>
<dbReference type="InterPro" id="IPR015883">
    <property type="entry name" value="Glyco_hydro_20_cat"/>
</dbReference>
<organism evidence="12 13">
    <name type="scientific">Anopheles atroparvus</name>
    <name type="common">European mosquito</name>
    <dbReference type="NCBI Taxonomy" id="41427"/>
    <lineage>
        <taxon>Eukaryota</taxon>
        <taxon>Metazoa</taxon>
        <taxon>Ecdysozoa</taxon>
        <taxon>Arthropoda</taxon>
        <taxon>Hexapoda</taxon>
        <taxon>Insecta</taxon>
        <taxon>Pterygota</taxon>
        <taxon>Neoptera</taxon>
        <taxon>Endopterygota</taxon>
        <taxon>Diptera</taxon>
        <taxon>Nematocera</taxon>
        <taxon>Culicoidea</taxon>
        <taxon>Culicidae</taxon>
        <taxon>Anophelinae</taxon>
        <taxon>Anopheles</taxon>
    </lineage>
</organism>
<dbReference type="SUPFAM" id="SSF51445">
    <property type="entry name" value="(Trans)glycosidases"/>
    <property type="match status" value="1"/>
</dbReference>
<feature type="domain" description="Beta-hexosaminidase eukaryotic type N-terminal" evidence="11">
    <location>
        <begin position="63"/>
        <end position="182"/>
    </location>
</feature>